<name>K1WUI2_MARBU</name>
<dbReference type="GeneID" id="18765524"/>
<dbReference type="OMA" id="THNSIEV"/>
<evidence type="ECO:0000313" key="8">
    <source>
        <dbReference type="Proteomes" id="UP000006753"/>
    </source>
</evidence>
<gene>
    <name evidence="7" type="ORF">MBM_09589</name>
</gene>
<dbReference type="eggNOG" id="KOG0778">
    <property type="taxonomic scope" value="Eukaryota"/>
</dbReference>
<evidence type="ECO:0000256" key="1">
    <source>
        <dbReference type="ARBA" id="ARBA00005234"/>
    </source>
</evidence>
<feature type="compositionally biased region" description="Polar residues" evidence="5">
    <location>
        <begin position="202"/>
        <end position="224"/>
    </location>
</feature>
<dbReference type="GO" id="GO:0005634">
    <property type="term" value="C:nucleus"/>
    <property type="evidence" value="ECO:0007669"/>
    <property type="project" value="TreeGrafter"/>
</dbReference>
<sequence length="537" mass="60053">MASIKRKASEEINRCSVTYIEPVQVQQPTTNNSPGALSRLWSWTLGLFTTICAVVTYTNMGYKLEDVVAEDHIQKSTERSDGNITEKRLKTRRSKSHPELQGCTTGPINLEGCHSEIEIKQRVDSYWTPPPLGFNKTKMNKSAARRPRTPTDSSPGSSGLDIPFEKINLHHPENTLPTPNPSPSAQGSAEEGKRGISAEGAAQNTADITPLPQSTVRKSKSQGSLVDRLRDILVEEEEDEPIFQASTYKKVELKVLREEREKKRKDAARKAAKERRLRRQNPLKPLIAPLGPKWEDMVNEVIYSNDTGRAFTTSREGNPLRKHDFMTLLGNCEWLNDEIINTYVEWVADAANAAAIAEDEANGEPASTVPKVFAHNSFFYKTLEEKGPAQSDRLMKRKKIPGVSLLEVETVLIPINKGSHWTLGIVRPVARTIEYLDSMGGKGPNIIQHLQGWVKHMLGKKYVRSEWKTPRTSCAYQSNGFDCGVFLCTNAFCVALGLNPNCYRETDLVQQRKNIAAVLLNQGFKGEFSWNSEGFLS</sequence>
<feature type="domain" description="Ubiquitin-like protease family profile" evidence="6">
    <location>
        <begin position="318"/>
        <end position="494"/>
    </location>
</feature>
<dbReference type="OrthoDB" id="1939479at2759"/>
<dbReference type="PROSITE" id="PS50600">
    <property type="entry name" value="ULP_PROTEASE"/>
    <property type="match status" value="1"/>
</dbReference>
<dbReference type="GO" id="GO:0016929">
    <property type="term" value="F:deSUMOylase activity"/>
    <property type="evidence" value="ECO:0007669"/>
    <property type="project" value="TreeGrafter"/>
</dbReference>
<dbReference type="HOGENOM" id="CLU_038721_0_0_1"/>
<feature type="region of interest" description="Disordered" evidence="5">
    <location>
        <begin position="126"/>
        <end position="225"/>
    </location>
</feature>
<proteinExistence type="inferred from homology"/>
<dbReference type="GO" id="GO:0006508">
    <property type="term" value="P:proteolysis"/>
    <property type="evidence" value="ECO:0007669"/>
    <property type="project" value="UniProtKB-KW"/>
</dbReference>
<keyword evidence="4" id="KW-0788">Thiol protease</keyword>
<keyword evidence="8" id="KW-1185">Reference proteome</keyword>
<dbReference type="PANTHER" id="PTHR12606:SF141">
    <property type="entry name" value="GH15225P-RELATED"/>
    <property type="match status" value="1"/>
</dbReference>
<dbReference type="Pfam" id="PF02902">
    <property type="entry name" value="Peptidase_C48"/>
    <property type="match status" value="1"/>
</dbReference>
<dbReference type="SUPFAM" id="SSF54001">
    <property type="entry name" value="Cysteine proteinases"/>
    <property type="match status" value="1"/>
</dbReference>
<dbReference type="RefSeq" id="XP_007297478.1">
    <property type="nucleotide sequence ID" value="XM_007297416.1"/>
</dbReference>
<evidence type="ECO:0000256" key="4">
    <source>
        <dbReference type="ARBA" id="ARBA00022807"/>
    </source>
</evidence>
<feature type="compositionally biased region" description="Basic and acidic residues" evidence="5">
    <location>
        <begin position="163"/>
        <end position="173"/>
    </location>
</feature>
<comment type="similarity">
    <text evidence="1">Belongs to the peptidase C48 family.</text>
</comment>
<evidence type="ECO:0000259" key="6">
    <source>
        <dbReference type="PROSITE" id="PS50600"/>
    </source>
</evidence>
<keyword evidence="3" id="KW-0378">Hydrolase</keyword>
<reference evidence="7 8" key="1">
    <citation type="journal article" date="2012" name="BMC Genomics">
        <title>Sequencing the genome of Marssonina brunnea reveals fungus-poplar co-evolution.</title>
        <authorList>
            <person name="Zhu S."/>
            <person name="Cao Y.-Z."/>
            <person name="Jiang C."/>
            <person name="Tan B.-Y."/>
            <person name="Wang Z."/>
            <person name="Feng S."/>
            <person name="Zhang L."/>
            <person name="Su X.-H."/>
            <person name="Brejova B."/>
            <person name="Vinar T."/>
            <person name="Xu M."/>
            <person name="Wang M.-X."/>
            <person name="Zhang S.-G."/>
            <person name="Huang M.-R."/>
            <person name="Wu R."/>
            <person name="Zhou Y."/>
        </authorList>
    </citation>
    <scope>NUCLEOTIDE SEQUENCE [LARGE SCALE GENOMIC DNA]</scope>
    <source>
        <strain evidence="7 8">MB_m1</strain>
    </source>
</reference>
<evidence type="ECO:0000256" key="2">
    <source>
        <dbReference type="ARBA" id="ARBA00022670"/>
    </source>
</evidence>
<dbReference type="Proteomes" id="UP000006753">
    <property type="component" value="Unassembled WGS sequence"/>
</dbReference>
<protein>
    <submittedName>
        <fullName evidence="7">Sentrin/SUMO-specific protease</fullName>
    </submittedName>
</protein>
<dbReference type="AlphaFoldDB" id="K1WUI2"/>
<accession>K1WUI2</accession>
<dbReference type="EMBL" id="JH921460">
    <property type="protein sequence ID" value="EKD12268.1"/>
    <property type="molecule type" value="Genomic_DNA"/>
</dbReference>
<feature type="region of interest" description="Disordered" evidence="5">
    <location>
        <begin position="75"/>
        <end position="103"/>
    </location>
</feature>
<dbReference type="FunCoup" id="K1WUI2">
    <property type="interactions" value="1209"/>
</dbReference>
<feature type="compositionally biased region" description="Basic and acidic residues" evidence="5">
    <location>
        <begin position="75"/>
        <end position="88"/>
    </location>
</feature>
<dbReference type="STRING" id="1072389.K1WUI2"/>
<keyword evidence="2 7" id="KW-0645">Protease</keyword>
<evidence type="ECO:0000256" key="3">
    <source>
        <dbReference type="ARBA" id="ARBA00022801"/>
    </source>
</evidence>
<dbReference type="InParanoid" id="K1WUI2"/>
<dbReference type="InterPro" id="IPR003653">
    <property type="entry name" value="Peptidase_C48_C"/>
</dbReference>
<dbReference type="KEGG" id="mbe:MBM_09589"/>
<dbReference type="Gene3D" id="3.40.395.10">
    <property type="entry name" value="Adenoviral Proteinase, Chain A"/>
    <property type="match status" value="1"/>
</dbReference>
<evidence type="ECO:0000313" key="7">
    <source>
        <dbReference type="EMBL" id="EKD12268.1"/>
    </source>
</evidence>
<dbReference type="GO" id="GO:0016926">
    <property type="term" value="P:protein desumoylation"/>
    <property type="evidence" value="ECO:0007669"/>
    <property type="project" value="TreeGrafter"/>
</dbReference>
<evidence type="ECO:0000256" key="5">
    <source>
        <dbReference type="SAM" id="MobiDB-lite"/>
    </source>
</evidence>
<organism evidence="7 8">
    <name type="scientific">Marssonina brunnea f. sp. multigermtubi (strain MB_m1)</name>
    <name type="common">Marssonina leaf spot fungus</name>
    <dbReference type="NCBI Taxonomy" id="1072389"/>
    <lineage>
        <taxon>Eukaryota</taxon>
        <taxon>Fungi</taxon>
        <taxon>Dikarya</taxon>
        <taxon>Ascomycota</taxon>
        <taxon>Pezizomycotina</taxon>
        <taxon>Leotiomycetes</taxon>
        <taxon>Helotiales</taxon>
        <taxon>Drepanopezizaceae</taxon>
        <taxon>Drepanopeziza</taxon>
    </lineage>
</organism>
<dbReference type="PANTHER" id="PTHR12606">
    <property type="entry name" value="SENTRIN/SUMO-SPECIFIC PROTEASE"/>
    <property type="match status" value="1"/>
</dbReference>
<dbReference type="InterPro" id="IPR038765">
    <property type="entry name" value="Papain-like_cys_pep_sf"/>
</dbReference>